<evidence type="ECO:0000313" key="2">
    <source>
        <dbReference type="EMBL" id="KAG1789208.1"/>
    </source>
</evidence>
<organism evidence="2 3">
    <name type="scientific">Suillus plorans</name>
    <dbReference type="NCBI Taxonomy" id="116603"/>
    <lineage>
        <taxon>Eukaryota</taxon>
        <taxon>Fungi</taxon>
        <taxon>Dikarya</taxon>
        <taxon>Basidiomycota</taxon>
        <taxon>Agaricomycotina</taxon>
        <taxon>Agaricomycetes</taxon>
        <taxon>Agaricomycetidae</taxon>
        <taxon>Boletales</taxon>
        <taxon>Suillineae</taxon>
        <taxon>Suillaceae</taxon>
        <taxon>Suillus</taxon>
    </lineage>
</organism>
<reference evidence="2" key="1">
    <citation type="journal article" date="2020" name="New Phytol.">
        <title>Comparative genomics reveals dynamic genome evolution in host specialist ectomycorrhizal fungi.</title>
        <authorList>
            <person name="Lofgren L.A."/>
            <person name="Nguyen N.H."/>
            <person name="Vilgalys R."/>
            <person name="Ruytinx J."/>
            <person name="Liao H.L."/>
            <person name="Branco S."/>
            <person name="Kuo A."/>
            <person name="LaButti K."/>
            <person name="Lipzen A."/>
            <person name="Andreopoulos W."/>
            <person name="Pangilinan J."/>
            <person name="Riley R."/>
            <person name="Hundley H."/>
            <person name="Na H."/>
            <person name="Barry K."/>
            <person name="Grigoriev I.V."/>
            <person name="Stajich J.E."/>
            <person name="Kennedy P.G."/>
        </authorList>
    </citation>
    <scope>NUCLEOTIDE SEQUENCE</scope>
    <source>
        <strain evidence="2">S12</strain>
    </source>
</reference>
<dbReference type="GO" id="GO:0033540">
    <property type="term" value="P:fatty acid beta-oxidation using acyl-CoA oxidase"/>
    <property type="evidence" value="ECO:0007669"/>
    <property type="project" value="TreeGrafter"/>
</dbReference>
<name>A0A9P7AIS7_9AGAM</name>
<dbReference type="Gene3D" id="1.20.140.10">
    <property type="entry name" value="Butyryl-CoA Dehydrogenase, subunit A, domain 3"/>
    <property type="match status" value="1"/>
</dbReference>
<dbReference type="PANTHER" id="PTHR10909">
    <property type="entry name" value="ELECTRON TRANSPORT OXIDOREDUCTASE"/>
    <property type="match status" value="1"/>
</dbReference>
<dbReference type="GO" id="GO:0003997">
    <property type="term" value="F:acyl-CoA oxidase activity"/>
    <property type="evidence" value="ECO:0007669"/>
    <property type="project" value="InterPro"/>
</dbReference>
<dbReference type="PANTHER" id="PTHR10909:SF382">
    <property type="entry name" value="ACYL-COENZYME A OXIDASE"/>
    <property type="match status" value="1"/>
</dbReference>
<dbReference type="GO" id="GO:0005504">
    <property type="term" value="F:fatty acid binding"/>
    <property type="evidence" value="ECO:0007669"/>
    <property type="project" value="TreeGrafter"/>
</dbReference>
<dbReference type="InterPro" id="IPR012258">
    <property type="entry name" value="Acyl-CoA_oxidase"/>
</dbReference>
<accession>A0A9P7AIS7</accession>
<dbReference type="GO" id="GO:0005777">
    <property type="term" value="C:peroxisome"/>
    <property type="evidence" value="ECO:0007669"/>
    <property type="project" value="InterPro"/>
</dbReference>
<proteinExistence type="predicted"/>
<feature type="domain" description="Acyl-CoA oxidase C-alpha1" evidence="1">
    <location>
        <begin position="72"/>
        <end position="180"/>
    </location>
</feature>
<protein>
    <recommendedName>
        <fullName evidence="1">Acyl-CoA oxidase C-alpha1 domain-containing protein</fullName>
    </recommendedName>
</protein>
<dbReference type="InterPro" id="IPR036250">
    <property type="entry name" value="AcylCo_DH-like_C"/>
</dbReference>
<dbReference type="OrthoDB" id="538336at2759"/>
<sequence>MLEWIFHTGGLLPPRGGSVPVNHALTSFNHVRLPPSALLGYLDKSNKIHRDFTSSIWRVAVGSLALGSIAIPNLQVASYIAARYFQRRHVISVYGHPLPIISYRTQQLPLLHAIAQAFVLRTLYKWAIERFMDKNLDVRVRHGIAACCKAVMLQHAQVGNYAPSERLGAQGLFEYNRLSNHPSYRTSAGRNLGRRCMSIASLRLMYQRRDFSFGASSNLKFWVPTTFHKI</sequence>
<evidence type="ECO:0000259" key="1">
    <source>
        <dbReference type="Pfam" id="PF22924"/>
    </source>
</evidence>
<dbReference type="InterPro" id="IPR055060">
    <property type="entry name" value="ACOX_C_alpha1"/>
</dbReference>
<keyword evidence="3" id="KW-1185">Reference proteome</keyword>
<dbReference type="Proteomes" id="UP000719766">
    <property type="component" value="Unassembled WGS sequence"/>
</dbReference>
<dbReference type="GO" id="GO:0055088">
    <property type="term" value="P:lipid homeostasis"/>
    <property type="evidence" value="ECO:0007669"/>
    <property type="project" value="TreeGrafter"/>
</dbReference>
<dbReference type="GeneID" id="64605513"/>
<dbReference type="GO" id="GO:0071949">
    <property type="term" value="F:FAD binding"/>
    <property type="evidence" value="ECO:0007669"/>
    <property type="project" value="InterPro"/>
</dbReference>
<dbReference type="Pfam" id="PF22924">
    <property type="entry name" value="ACOX_C_alpha1"/>
    <property type="match status" value="1"/>
</dbReference>
<evidence type="ECO:0000313" key="3">
    <source>
        <dbReference type="Proteomes" id="UP000719766"/>
    </source>
</evidence>
<dbReference type="RefSeq" id="XP_041156329.1">
    <property type="nucleotide sequence ID" value="XM_041311749.1"/>
</dbReference>
<dbReference type="AlphaFoldDB" id="A0A9P7AIS7"/>
<gene>
    <name evidence="2" type="ORF">HD556DRAFT_826251</name>
</gene>
<dbReference type="SUPFAM" id="SSF47203">
    <property type="entry name" value="Acyl-CoA dehydrogenase C-terminal domain-like"/>
    <property type="match status" value="1"/>
</dbReference>
<comment type="caution">
    <text evidence="2">The sequence shown here is derived from an EMBL/GenBank/DDBJ whole genome shotgun (WGS) entry which is preliminary data.</text>
</comment>
<dbReference type="EMBL" id="JABBWE010000061">
    <property type="protein sequence ID" value="KAG1789208.1"/>
    <property type="molecule type" value="Genomic_DNA"/>
</dbReference>